<dbReference type="GO" id="GO:0051536">
    <property type="term" value="F:iron-sulfur cluster binding"/>
    <property type="evidence" value="ECO:0007669"/>
    <property type="project" value="InterPro"/>
</dbReference>
<dbReference type="InterPro" id="IPR001203">
    <property type="entry name" value="OxRdtase_Ald_Fedxn_C"/>
</dbReference>
<dbReference type="PANTHER" id="PTHR30038:SF0">
    <property type="entry name" value="TUNGSTEN-CONTAINING ALDEHYDE FERREDOXIN OXIDOREDUCTASE"/>
    <property type="match status" value="1"/>
</dbReference>
<dbReference type="InterPro" id="IPR013984">
    <property type="entry name" value="Ald_Fedxn_OxRdtase_dom2"/>
</dbReference>
<dbReference type="Pfam" id="PF01314">
    <property type="entry name" value="AFOR_C"/>
    <property type="match status" value="1"/>
</dbReference>
<name>X1PDY0_9ZZZZ</name>
<dbReference type="PANTHER" id="PTHR30038">
    <property type="entry name" value="ALDEHYDE FERREDOXIN OXIDOREDUCTASE"/>
    <property type="match status" value="1"/>
</dbReference>
<feature type="non-terminal residue" evidence="2">
    <location>
        <position position="238"/>
    </location>
</feature>
<proteinExistence type="predicted"/>
<dbReference type="SUPFAM" id="SSF56228">
    <property type="entry name" value="Aldehyde ferredoxin oxidoreductase, N-terminal domain"/>
    <property type="match status" value="1"/>
</dbReference>
<accession>X1PDY0</accession>
<dbReference type="InterPro" id="IPR051919">
    <property type="entry name" value="W-dependent_AOR"/>
</dbReference>
<dbReference type="EMBL" id="BARV01035166">
    <property type="protein sequence ID" value="GAI54492.1"/>
    <property type="molecule type" value="Genomic_DNA"/>
</dbReference>
<dbReference type="AlphaFoldDB" id="X1PDY0"/>
<dbReference type="InterPro" id="IPR036021">
    <property type="entry name" value="Tungsten_al_ferr_oxy-like_C"/>
</dbReference>
<gene>
    <name evidence="2" type="ORF">S06H3_54911</name>
</gene>
<dbReference type="SUPFAM" id="SSF48310">
    <property type="entry name" value="Aldehyde ferredoxin oxidoreductase, C-terminal domains"/>
    <property type="match status" value="1"/>
</dbReference>
<evidence type="ECO:0000259" key="1">
    <source>
        <dbReference type="Pfam" id="PF01314"/>
    </source>
</evidence>
<protein>
    <recommendedName>
        <fullName evidence="1">Aldehyde ferredoxin oxidoreductase C-terminal domain-containing protein</fullName>
    </recommendedName>
</protein>
<dbReference type="InterPro" id="IPR036503">
    <property type="entry name" value="Ald_Fedxn_OxRdtase_N_sf"/>
</dbReference>
<evidence type="ECO:0000313" key="2">
    <source>
        <dbReference type="EMBL" id="GAI54492.1"/>
    </source>
</evidence>
<organism evidence="2">
    <name type="scientific">marine sediment metagenome</name>
    <dbReference type="NCBI Taxonomy" id="412755"/>
    <lineage>
        <taxon>unclassified sequences</taxon>
        <taxon>metagenomes</taxon>
        <taxon>ecological metagenomes</taxon>
    </lineage>
</organism>
<comment type="caution">
    <text evidence="2">The sequence shown here is derived from an EMBL/GenBank/DDBJ whole genome shotgun (WGS) entry which is preliminary data.</text>
</comment>
<sequence>AAGRSGMGAVMGSKNLRAIAVRGHQKVELADDKAVSSLARWLRDDLKTNRGAVSMSQNGTAGGLMALNAAGGLPTRNFKQGVFEGAEKISGEAINENILVRRGGCYSCPIRCKPHVAVGKPYNVDPLYGGPEYETLGSLGSDCGIDNLEAISKGNQLCAAYGLDTISTGGSIAFAMECFENGILSEKDTGGLKLNFGNAEVMLQLVEMIARREGIGKVLADGMARAASTFGKGAEDFA</sequence>
<reference evidence="2" key="1">
    <citation type="journal article" date="2014" name="Front. Microbiol.">
        <title>High frequency of phylogenetically diverse reductive dehalogenase-homologous genes in deep subseafloor sedimentary metagenomes.</title>
        <authorList>
            <person name="Kawai M."/>
            <person name="Futagami T."/>
            <person name="Toyoda A."/>
            <person name="Takaki Y."/>
            <person name="Nishi S."/>
            <person name="Hori S."/>
            <person name="Arai W."/>
            <person name="Tsubouchi T."/>
            <person name="Morono Y."/>
            <person name="Uchiyama I."/>
            <person name="Ito T."/>
            <person name="Fujiyama A."/>
            <person name="Inagaki F."/>
            <person name="Takami H."/>
        </authorList>
    </citation>
    <scope>NUCLEOTIDE SEQUENCE</scope>
    <source>
        <strain evidence="2">Expedition CK06-06</strain>
    </source>
</reference>
<feature type="domain" description="Aldehyde ferredoxin oxidoreductase C-terminal" evidence="1">
    <location>
        <begin position="39"/>
        <end position="238"/>
    </location>
</feature>
<feature type="non-terminal residue" evidence="2">
    <location>
        <position position="1"/>
    </location>
</feature>
<dbReference type="Gene3D" id="3.60.9.10">
    <property type="entry name" value="Aldehyde ferredoxin oxidoreductase, N-terminal domain"/>
    <property type="match status" value="1"/>
</dbReference>
<dbReference type="Gene3D" id="1.10.569.10">
    <property type="entry name" value="Aldehyde Ferredoxin Oxidoreductase Protein, subunit A, domain 2"/>
    <property type="match status" value="1"/>
</dbReference>
<dbReference type="GO" id="GO:0016625">
    <property type="term" value="F:oxidoreductase activity, acting on the aldehyde or oxo group of donors, iron-sulfur protein as acceptor"/>
    <property type="evidence" value="ECO:0007669"/>
    <property type="project" value="InterPro"/>
</dbReference>
<dbReference type="GO" id="GO:0009055">
    <property type="term" value="F:electron transfer activity"/>
    <property type="evidence" value="ECO:0007669"/>
    <property type="project" value="InterPro"/>
</dbReference>